<evidence type="ECO:0000313" key="2">
    <source>
        <dbReference type="EMBL" id="CAD6531087.1"/>
    </source>
</evidence>
<feature type="chain" id="PRO_5046450690" evidence="1">
    <location>
        <begin position="26"/>
        <end position="183"/>
    </location>
</feature>
<reference evidence="2 3" key="1">
    <citation type="submission" date="2020-10" db="EMBL/GenBank/DDBJ databases">
        <authorList>
            <person name="Peeters C."/>
        </authorList>
    </citation>
    <scope>NUCLEOTIDE SEQUENCE [LARGE SCALE GENOMIC DNA]</scope>
    <source>
        <strain evidence="2 3">LMG 28140</strain>
    </source>
</reference>
<organism evidence="2 3">
    <name type="scientific">Paraburkholderia metrosideri</name>
    <dbReference type="NCBI Taxonomy" id="580937"/>
    <lineage>
        <taxon>Bacteria</taxon>
        <taxon>Pseudomonadati</taxon>
        <taxon>Pseudomonadota</taxon>
        <taxon>Betaproteobacteria</taxon>
        <taxon>Burkholderiales</taxon>
        <taxon>Burkholderiaceae</taxon>
        <taxon>Paraburkholderia</taxon>
    </lineage>
</organism>
<name>A0ABM8NL69_9BURK</name>
<gene>
    <name evidence="2" type="ORF">LMG28140_02451</name>
</gene>
<feature type="signal peptide" evidence="1">
    <location>
        <begin position="1"/>
        <end position="25"/>
    </location>
</feature>
<comment type="caution">
    <text evidence="2">The sequence shown here is derived from an EMBL/GenBank/DDBJ whole genome shotgun (WGS) entry which is preliminary data.</text>
</comment>
<evidence type="ECO:0000313" key="3">
    <source>
        <dbReference type="Proteomes" id="UP000598032"/>
    </source>
</evidence>
<protein>
    <submittedName>
        <fullName evidence="2">Uncharacterized protein</fullName>
    </submittedName>
</protein>
<accession>A0ABM8NL69</accession>
<keyword evidence="3" id="KW-1185">Reference proteome</keyword>
<dbReference type="Proteomes" id="UP000598032">
    <property type="component" value="Unassembled WGS sequence"/>
</dbReference>
<sequence>MKTHRSSVLSATAVALMVLCGTASAAGLCSNQTLKGPYGFSAKGEALGILDSANVLHAFPTPAPLDDVAIVTFNGAGSFSRTDFGNVSGVPKGGQTAFNPNQNGRYTLNSDCTGNMTINYDNGVVLVLQMVVDSDASEVRAIISTEYVPGAGKAADGTSCTSGCYEGVQVSLEGKRVLFYGFR</sequence>
<keyword evidence="1" id="KW-0732">Signal</keyword>
<proteinExistence type="predicted"/>
<evidence type="ECO:0000256" key="1">
    <source>
        <dbReference type="SAM" id="SignalP"/>
    </source>
</evidence>
<dbReference type="EMBL" id="CAJHCP010000005">
    <property type="protein sequence ID" value="CAD6531087.1"/>
    <property type="molecule type" value="Genomic_DNA"/>
</dbReference>